<protein>
    <submittedName>
        <fullName evidence="2">Uncharacterized protein</fullName>
    </submittedName>
</protein>
<organism evidence="2 3">
    <name type="scientific">Perilla frutescens var. hirtella</name>
    <name type="common">Perilla citriodora</name>
    <name type="synonym">Perilla setoyensis</name>
    <dbReference type="NCBI Taxonomy" id="608512"/>
    <lineage>
        <taxon>Eukaryota</taxon>
        <taxon>Viridiplantae</taxon>
        <taxon>Streptophyta</taxon>
        <taxon>Embryophyta</taxon>
        <taxon>Tracheophyta</taxon>
        <taxon>Spermatophyta</taxon>
        <taxon>Magnoliopsida</taxon>
        <taxon>eudicotyledons</taxon>
        <taxon>Gunneridae</taxon>
        <taxon>Pentapetalae</taxon>
        <taxon>asterids</taxon>
        <taxon>lamiids</taxon>
        <taxon>Lamiales</taxon>
        <taxon>Lamiaceae</taxon>
        <taxon>Nepetoideae</taxon>
        <taxon>Elsholtzieae</taxon>
        <taxon>Perilla</taxon>
    </lineage>
</organism>
<accession>A0AAD4JLL1</accession>
<dbReference type="AlphaFoldDB" id="A0AAD4JLL1"/>
<proteinExistence type="predicted"/>
<dbReference type="Proteomes" id="UP001190926">
    <property type="component" value="Unassembled WGS sequence"/>
</dbReference>
<name>A0AAD4JLL1_PERFH</name>
<evidence type="ECO:0000256" key="1">
    <source>
        <dbReference type="SAM" id="MobiDB-lite"/>
    </source>
</evidence>
<feature type="region of interest" description="Disordered" evidence="1">
    <location>
        <begin position="1"/>
        <end position="67"/>
    </location>
</feature>
<evidence type="ECO:0000313" key="2">
    <source>
        <dbReference type="EMBL" id="KAH6836062.1"/>
    </source>
</evidence>
<gene>
    <name evidence="2" type="ORF">C2S53_012030</name>
</gene>
<sequence>MSGSGHNTRGGGGGPATQQDPPPPINGGGQPGSPAPPSGSFQNMPPRRGNIIRGIVSEWVGNSGTNR</sequence>
<keyword evidence="3" id="KW-1185">Reference proteome</keyword>
<evidence type="ECO:0000313" key="3">
    <source>
        <dbReference type="Proteomes" id="UP001190926"/>
    </source>
</evidence>
<dbReference type="EMBL" id="SDAM02000027">
    <property type="protein sequence ID" value="KAH6836062.1"/>
    <property type="molecule type" value="Genomic_DNA"/>
</dbReference>
<reference evidence="2 3" key="1">
    <citation type="journal article" date="2021" name="Nat. Commun.">
        <title>Incipient diploidization of the medicinal plant Perilla within 10,000 years.</title>
        <authorList>
            <person name="Zhang Y."/>
            <person name="Shen Q."/>
            <person name="Leng L."/>
            <person name="Zhang D."/>
            <person name="Chen S."/>
            <person name="Shi Y."/>
            <person name="Ning Z."/>
            <person name="Chen S."/>
        </authorList>
    </citation>
    <scope>NUCLEOTIDE SEQUENCE [LARGE SCALE GENOMIC DNA]</scope>
    <source>
        <strain evidence="3">cv. PC099</strain>
    </source>
</reference>
<comment type="caution">
    <text evidence="2">The sequence shown here is derived from an EMBL/GenBank/DDBJ whole genome shotgun (WGS) entry which is preliminary data.</text>
</comment>